<dbReference type="InterPro" id="IPR032359">
    <property type="entry name" value="KwaB-like"/>
</dbReference>
<keyword evidence="2" id="KW-1185">Reference proteome</keyword>
<organism evidence="1 2">
    <name type="scientific">Enhydrobacter aerosaccus</name>
    <dbReference type="NCBI Taxonomy" id="225324"/>
    <lineage>
        <taxon>Bacteria</taxon>
        <taxon>Pseudomonadati</taxon>
        <taxon>Pseudomonadota</taxon>
        <taxon>Alphaproteobacteria</taxon>
        <taxon>Hyphomicrobiales</taxon>
        <taxon>Enhydrobacter</taxon>
    </lineage>
</organism>
<dbReference type="EMBL" id="FUWJ01000021">
    <property type="protein sequence ID" value="SKA41273.1"/>
    <property type="molecule type" value="Genomic_DNA"/>
</dbReference>
<protein>
    <recommendedName>
        <fullName evidence="3">DUF4868 domain-containing protein</fullName>
    </recommendedName>
</protein>
<evidence type="ECO:0008006" key="3">
    <source>
        <dbReference type="Google" id="ProtNLM"/>
    </source>
</evidence>
<dbReference type="Proteomes" id="UP000190092">
    <property type="component" value="Unassembled WGS sequence"/>
</dbReference>
<dbReference type="RefSeq" id="WP_170921259.1">
    <property type="nucleotide sequence ID" value="NZ_FUWJ01000021.1"/>
</dbReference>
<gene>
    <name evidence="1" type="ORF">SAMN02745126_06477</name>
</gene>
<dbReference type="AlphaFoldDB" id="A0A1T4TL82"/>
<evidence type="ECO:0000313" key="1">
    <source>
        <dbReference type="EMBL" id="SKA41273.1"/>
    </source>
</evidence>
<sequence length="302" mass="33476">MRTEFNFDRIQSVEFCVNLTGADGERSNYLVPADRSVQDALRQVLAATAAVIEPEDGSWPTFELSEKYASRETLRAALAAEEMAAIRALHAEEGWPTNAGALANPARLAYYFGVFRDDRNRKLLGVRKATQFKGAFRGRFVSVIDDTLRMVADKVFKLDNEFDFLISAQHVYVLHPAAFEHIAEFESYAAERAKEKALALGETVAFLDFTGLAKYVERHRRAARLVAALSGRNDLGTITKAMFTKAAAETGVVLERSGHKLTPARGSELGCLELLDHRRYTTALRPGQKPAFIAASRRPVGH</sequence>
<name>A0A1T4TL82_9HYPH</name>
<reference evidence="2" key="1">
    <citation type="submission" date="2017-02" db="EMBL/GenBank/DDBJ databases">
        <authorList>
            <person name="Varghese N."/>
            <person name="Submissions S."/>
        </authorList>
    </citation>
    <scope>NUCLEOTIDE SEQUENCE [LARGE SCALE GENOMIC DNA]</scope>
    <source>
        <strain evidence="2">ATCC 27094</strain>
    </source>
</reference>
<accession>A0A1T4TL82</accession>
<proteinExistence type="predicted"/>
<dbReference type="Pfam" id="PF16162">
    <property type="entry name" value="KwaB"/>
    <property type="match status" value="1"/>
</dbReference>
<dbReference type="STRING" id="225324.SAMN02745126_06477"/>
<evidence type="ECO:0000313" key="2">
    <source>
        <dbReference type="Proteomes" id="UP000190092"/>
    </source>
</evidence>